<comment type="caution">
    <text evidence="1">The sequence shown here is derived from an EMBL/GenBank/DDBJ whole genome shotgun (WGS) entry which is preliminary data.</text>
</comment>
<accession>A0ABN1YFT8</accession>
<name>A0ABN1YFT8_9ACTN</name>
<sequence length="199" mass="21146">MGLAVATALVALAVIPVGLEREWFHSRAIAESQSGYPLAAGLVVLIGTLAERRRCGPRPARESGQPAAGATIVIAAHSLIGLVIGLLYQLAVHEPFSPERSELSLPTGLVVQHDSGPDRSCGLHACRRDLVVVSTEGLTGAEAARRLRARLAADGWTPGPGDTLVHRHGWLLDKRITQLSLTERPTAVTVRLTGPDRFP</sequence>
<organism evidence="1 2">
    <name type="scientific">Kitasatospora putterlickiae</name>
    <dbReference type="NCBI Taxonomy" id="221725"/>
    <lineage>
        <taxon>Bacteria</taxon>
        <taxon>Bacillati</taxon>
        <taxon>Actinomycetota</taxon>
        <taxon>Actinomycetes</taxon>
        <taxon>Kitasatosporales</taxon>
        <taxon>Streptomycetaceae</taxon>
        <taxon>Kitasatospora</taxon>
    </lineage>
</organism>
<protein>
    <submittedName>
        <fullName evidence="1">Uncharacterized protein</fullName>
    </submittedName>
</protein>
<reference evidence="1 2" key="1">
    <citation type="journal article" date="2019" name="Int. J. Syst. Evol. Microbiol.">
        <title>The Global Catalogue of Microorganisms (GCM) 10K type strain sequencing project: providing services to taxonomists for standard genome sequencing and annotation.</title>
        <authorList>
            <consortium name="The Broad Institute Genomics Platform"/>
            <consortium name="The Broad Institute Genome Sequencing Center for Infectious Disease"/>
            <person name="Wu L."/>
            <person name="Ma J."/>
        </authorList>
    </citation>
    <scope>NUCLEOTIDE SEQUENCE [LARGE SCALE GENOMIC DNA]</scope>
    <source>
        <strain evidence="1 2">JCM 12393</strain>
    </source>
</reference>
<dbReference type="Proteomes" id="UP001499863">
    <property type="component" value="Unassembled WGS sequence"/>
</dbReference>
<keyword evidence="2" id="KW-1185">Reference proteome</keyword>
<gene>
    <name evidence="1" type="ORF">GCM10009639_62070</name>
</gene>
<proteinExistence type="predicted"/>
<dbReference type="EMBL" id="BAAAKJ010000399">
    <property type="protein sequence ID" value="GAA1410869.1"/>
    <property type="molecule type" value="Genomic_DNA"/>
</dbReference>
<evidence type="ECO:0000313" key="2">
    <source>
        <dbReference type="Proteomes" id="UP001499863"/>
    </source>
</evidence>
<evidence type="ECO:0000313" key="1">
    <source>
        <dbReference type="EMBL" id="GAA1410869.1"/>
    </source>
</evidence>